<sequence>MASKVNLPQDALTEILLRLPVKSLIRFKSSFIDMHLKFSLTRDDEFVLIKRFVNDDTTHQTLLSLHINDESLSVLVSDLEIPSFIDEPPYYHVPELMATRQIRIIPPHPPCPEDFFRICECWGFGFDTATDDYKIVIISTIHWTEGAPYILSLDISTEVFHKFGYPKANEISSYGRYYKSLAHK</sequence>
<evidence type="ECO:0000313" key="2">
    <source>
        <dbReference type="Proteomes" id="UP001060085"/>
    </source>
</evidence>
<name>A0ACC0AHG1_CATRO</name>
<gene>
    <name evidence="1" type="ORF">M9H77_28842</name>
</gene>
<proteinExistence type="predicted"/>
<dbReference type="Proteomes" id="UP001060085">
    <property type="component" value="Linkage Group LG06"/>
</dbReference>
<protein>
    <submittedName>
        <fullName evidence="1">Uncharacterized protein</fullName>
    </submittedName>
</protein>
<reference evidence="2" key="1">
    <citation type="journal article" date="2023" name="Nat. Plants">
        <title>Single-cell RNA sequencing provides a high-resolution roadmap for understanding the multicellular compartmentation of specialized metabolism.</title>
        <authorList>
            <person name="Sun S."/>
            <person name="Shen X."/>
            <person name="Li Y."/>
            <person name="Li Y."/>
            <person name="Wang S."/>
            <person name="Li R."/>
            <person name="Zhang H."/>
            <person name="Shen G."/>
            <person name="Guo B."/>
            <person name="Wei J."/>
            <person name="Xu J."/>
            <person name="St-Pierre B."/>
            <person name="Chen S."/>
            <person name="Sun C."/>
        </authorList>
    </citation>
    <scope>NUCLEOTIDE SEQUENCE [LARGE SCALE GENOMIC DNA]</scope>
</reference>
<dbReference type="EMBL" id="CM044706">
    <property type="protein sequence ID" value="KAI5660049.1"/>
    <property type="molecule type" value="Genomic_DNA"/>
</dbReference>
<evidence type="ECO:0000313" key="1">
    <source>
        <dbReference type="EMBL" id="KAI5660049.1"/>
    </source>
</evidence>
<keyword evidence="2" id="KW-1185">Reference proteome</keyword>
<comment type="caution">
    <text evidence="1">The sequence shown here is derived from an EMBL/GenBank/DDBJ whole genome shotgun (WGS) entry which is preliminary data.</text>
</comment>
<organism evidence="1 2">
    <name type="scientific">Catharanthus roseus</name>
    <name type="common">Madagascar periwinkle</name>
    <name type="synonym">Vinca rosea</name>
    <dbReference type="NCBI Taxonomy" id="4058"/>
    <lineage>
        <taxon>Eukaryota</taxon>
        <taxon>Viridiplantae</taxon>
        <taxon>Streptophyta</taxon>
        <taxon>Embryophyta</taxon>
        <taxon>Tracheophyta</taxon>
        <taxon>Spermatophyta</taxon>
        <taxon>Magnoliopsida</taxon>
        <taxon>eudicotyledons</taxon>
        <taxon>Gunneridae</taxon>
        <taxon>Pentapetalae</taxon>
        <taxon>asterids</taxon>
        <taxon>lamiids</taxon>
        <taxon>Gentianales</taxon>
        <taxon>Apocynaceae</taxon>
        <taxon>Rauvolfioideae</taxon>
        <taxon>Vinceae</taxon>
        <taxon>Catharanthinae</taxon>
        <taxon>Catharanthus</taxon>
    </lineage>
</organism>
<accession>A0ACC0AHG1</accession>